<gene>
    <name evidence="3" type="ORF">Amal_04104</name>
</gene>
<feature type="compositionally biased region" description="Polar residues" evidence="1">
    <location>
        <begin position="61"/>
        <end position="93"/>
    </location>
</feature>
<accession>A0A177FTY9</accession>
<evidence type="ECO:0000313" key="3">
    <source>
        <dbReference type="EMBL" id="OAG71522.1"/>
    </source>
</evidence>
<dbReference type="Pfam" id="PF05036">
    <property type="entry name" value="SPOR"/>
    <property type="match status" value="1"/>
</dbReference>
<dbReference type="EMBL" id="LVHD01000316">
    <property type="protein sequence ID" value="OAG71522.1"/>
    <property type="molecule type" value="Genomic_DNA"/>
</dbReference>
<dbReference type="InterPro" id="IPR036680">
    <property type="entry name" value="SPOR-like_sf"/>
</dbReference>
<dbReference type="AlphaFoldDB" id="A0A177FTY9"/>
<comment type="caution">
    <text evidence="3">The sequence shown here is derived from an EMBL/GenBank/DDBJ whole genome shotgun (WGS) entry which is preliminary data.</text>
</comment>
<dbReference type="GO" id="GO:0042834">
    <property type="term" value="F:peptidoglycan binding"/>
    <property type="evidence" value="ECO:0007669"/>
    <property type="project" value="InterPro"/>
</dbReference>
<organism evidence="3 4">
    <name type="scientific">Acetobacter malorum</name>
    <dbReference type="NCBI Taxonomy" id="178901"/>
    <lineage>
        <taxon>Bacteria</taxon>
        <taxon>Pseudomonadati</taxon>
        <taxon>Pseudomonadota</taxon>
        <taxon>Alphaproteobacteria</taxon>
        <taxon>Acetobacterales</taxon>
        <taxon>Acetobacteraceae</taxon>
        <taxon>Acetobacter</taxon>
    </lineage>
</organism>
<evidence type="ECO:0000256" key="1">
    <source>
        <dbReference type="SAM" id="MobiDB-lite"/>
    </source>
</evidence>
<name>A0A177FTY9_9PROT</name>
<sequence length="250" mass="25892">MALAYQPVQSNTATSSVRTAWQRRQSGLPTDSQPVQVAEAATDSSGSDAPSYGADWHPVSRATTPASTRNDVSSVWAQRLASSGSANSGTSEAPVQVAQAVDASEPVEDAADEAQAAATPATVAPVQPHVLRIAAVTPAATPSRSRSFHLVSPAMAEPAPLLSKKARAQEPRNWAIQVGAFNTASMAQQATGQARNQATLSGAKAQVAAVQVKKGRLYRARLTNLSHTDAVAACRRLSGCVLVSPDSSRS</sequence>
<feature type="domain" description="SPOR" evidence="2">
    <location>
        <begin position="171"/>
        <end position="238"/>
    </location>
</feature>
<feature type="region of interest" description="Disordered" evidence="1">
    <location>
        <begin position="1"/>
        <end position="110"/>
    </location>
</feature>
<proteinExistence type="predicted"/>
<evidence type="ECO:0000259" key="2">
    <source>
        <dbReference type="Pfam" id="PF05036"/>
    </source>
</evidence>
<protein>
    <submittedName>
        <fullName evidence="3">Murein transglycosylase</fullName>
    </submittedName>
</protein>
<feature type="compositionally biased region" description="Polar residues" evidence="1">
    <location>
        <begin position="7"/>
        <end position="35"/>
    </location>
</feature>
<dbReference type="InterPro" id="IPR007730">
    <property type="entry name" value="SPOR-like_dom"/>
</dbReference>
<evidence type="ECO:0000313" key="4">
    <source>
        <dbReference type="Proteomes" id="UP000077349"/>
    </source>
</evidence>
<dbReference type="PATRIC" id="fig|178901.16.peg.4501"/>
<reference evidence="3 4" key="1">
    <citation type="submission" date="2016-03" db="EMBL/GenBank/DDBJ databases">
        <title>Draft genome sequence of Acetobacter malorum CECT 7742, a strain isolated from strawberry vinegar.</title>
        <authorList>
            <person name="Sainz F."/>
            <person name="Mas A."/>
            <person name="Torija M.J."/>
        </authorList>
    </citation>
    <scope>NUCLEOTIDE SEQUENCE [LARGE SCALE GENOMIC DNA]</scope>
    <source>
        <strain evidence="3 4">CECT 7742</strain>
    </source>
</reference>
<dbReference type="Gene3D" id="3.30.70.1070">
    <property type="entry name" value="Sporulation related repeat"/>
    <property type="match status" value="1"/>
</dbReference>
<dbReference type="Proteomes" id="UP000077349">
    <property type="component" value="Unassembled WGS sequence"/>
</dbReference>